<keyword evidence="3" id="KW-1185">Reference proteome</keyword>
<evidence type="ECO:0000313" key="2">
    <source>
        <dbReference type="EMBL" id="KAG5192411.1"/>
    </source>
</evidence>
<sequence>MAAPTSPPEQAAAAATAAAAAATAAAAAAAAAAVCAQADTDLMHDLQHDGLVYVGAMAQEQPMNEASQSLIERVRHAAKIRLSVAWPERYRQPHPAGQHPPEELEGFFPTTRGARAISTSYVLSSTTTNPNEIADLEQAAIEWARGLVGQERMSNSITSPLYKINTFTQRRLDAGEEVTFSVYVTILKPELPRPITVVASNAYWVAWKAEQRAALKRARASSSSASTAAEQEEEDKENVEGFHWDEE</sequence>
<feature type="compositionally biased region" description="Basic and acidic residues" evidence="1">
    <location>
        <begin position="238"/>
        <end position="247"/>
    </location>
</feature>
<proteinExistence type="predicted"/>
<evidence type="ECO:0000256" key="1">
    <source>
        <dbReference type="SAM" id="MobiDB-lite"/>
    </source>
</evidence>
<accession>A0A835ZEQ3</accession>
<dbReference type="Proteomes" id="UP000664859">
    <property type="component" value="Unassembled WGS sequence"/>
</dbReference>
<evidence type="ECO:0000313" key="3">
    <source>
        <dbReference type="Proteomes" id="UP000664859"/>
    </source>
</evidence>
<comment type="caution">
    <text evidence="2">The sequence shown here is derived from an EMBL/GenBank/DDBJ whole genome shotgun (WGS) entry which is preliminary data.</text>
</comment>
<name>A0A835ZEQ3_9STRA</name>
<feature type="compositionally biased region" description="Low complexity" evidence="1">
    <location>
        <begin position="220"/>
        <end position="229"/>
    </location>
</feature>
<gene>
    <name evidence="2" type="ORF">JKP88DRAFT_284360</name>
</gene>
<reference evidence="2" key="1">
    <citation type="submission" date="2021-02" db="EMBL/GenBank/DDBJ databases">
        <title>First Annotated Genome of the Yellow-green Alga Tribonema minus.</title>
        <authorList>
            <person name="Mahan K.M."/>
        </authorList>
    </citation>
    <scope>NUCLEOTIDE SEQUENCE</scope>
    <source>
        <strain evidence="2">UTEX B ZZ1240</strain>
    </source>
</reference>
<protein>
    <submittedName>
        <fullName evidence="2">Uncharacterized protein</fullName>
    </submittedName>
</protein>
<dbReference type="EMBL" id="JAFCMP010000006">
    <property type="protein sequence ID" value="KAG5192411.1"/>
    <property type="molecule type" value="Genomic_DNA"/>
</dbReference>
<feature type="region of interest" description="Disordered" evidence="1">
    <location>
        <begin position="218"/>
        <end position="247"/>
    </location>
</feature>
<dbReference type="AlphaFoldDB" id="A0A835ZEQ3"/>
<organism evidence="2 3">
    <name type="scientific">Tribonema minus</name>
    <dbReference type="NCBI Taxonomy" id="303371"/>
    <lineage>
        <taxon>Eukaryota</taxon>
        <taxon>Sar</taxon>
        <taxon>Stramenopiles</taxon>
        <taxon>Ochrophyta</taxon>
        <taxon>PX clade</taxon>
        <taxon>Xanthophyceae</taxon>
        <taxon>Tribonematales</taxon>
        <taxon>Tribonemataceae</taxon>
        <taxon>Tribonema</taxon>
    </lineage>
</organism>